<dbReference type="InterPro" id="IPR046487">
    <property type="entry name" value="DUF6580"/>
</dbReference>
<feature type="transmembrane region" description="Helical" evidence="1">
    <location>
        <begin position="107"/>
        <end position="131"/>
    </location>
</feature>
<keyword evidence="1" id="KW-1133">Transmembrane helix</keyword>
<gene>
    <name evidence="2" type="ORF">A2773_01920</name>
</gene>
<protein>
    <submittedName>
        <fullName evidence="2">Uncharacterized protein</fullName>
    </submittedName>
</protein>
<dbReference type="AlphaFoldDB" id="A0A1F5ZKU8"/>
<keyword evidence="1" id="KW-0812">Transmembrane</keyword>
<dbReference type="EMBL" id="MFJE01000068">
    <property type="protein sequence ID" value="OGG12945.1"/>
    <property type="molecule type" value="Genomic_DNA"/>
</dbReference>
<feature type="transmembrane region" description="Helical" evidence="1">
    <location>
        <begin position="79"/>
        <end position="100"/>
    </location>
</feature>
<keyword evidence="1" id="KW-0472">Membrane</keyword>
<dbReference type="Pfam" id="PF20221">
    <property type="entry name" value="DUF6580"/>
    <property type="match status" value="1"/>
</dbReference>
<evidence type="ECO:0000313" key="3">
    <source>
        <dbReference type="Proteomes" id="UP000177383"/>
    </source>
</evidence>
<feature type="transmembrane region" description="Helical" evidence="1">
    <location>
        <begin position="151"/>
        <end position="172"/>
    </location>
</feature>
<proteinExistence type="predicted"/>
<evidence type="ECO:0000313" key="2">
    <source>
        <dbReference type="EMBL" id="OGG12945.1"/>
    </source>
</evidence>
<feature type="transmembrane region" description="Helical" evidence="1">
    <location>
        <begin position="40"/>
        <end position="59"/>
    </location>
</feature>
<dbReference type="STRING" id="1798375.A2773_01920"/>
<reference evidence="2 3" key="1">
    <citation type="journal article" date="2016" name="Nat. Commun.">
        <title>Thousands of microbial genomes shed light on interconnected biogeochemical processes in an aquifer system.</title>
        <authorList>
            <person name="Anantharaman K."/>
            <person name="Brown C.T."/>
            <person name="Hug L.A."/>
            <person name="Sharon I."/>
            <person name="Castelle C.J."/>
            <person name="Probst A.J."/>
            <person name="Thomas B.C."/>
            <person name="Singh A."/>
            <person name="Wilkins M.J."/>
            <person name="Karaoz U."/>
            <person name="Brodie E.L."/>
            <person name="Williams K.H."/>
            <person name="Hubbard S.S."/>
            <person name="Banfield J.F."/>
        </authorList>
    </citation>
    <scope>NUCLEOTIDE SEQUENCE [LARGE SCALE GENOMIC DNA]</scope>
</reference>
<sequence length="191" mass="21400">MLAIFMTILGILIRIFPHPPNFTPISATAIFGGAKLNKKYALILPLVTLSISDYLLLYIHPFGNPMFDFSRIQPISAMFHSTTLFVWGSLVISGLIGLFIRSKNKPVFIIGASLISSIQFFLITNFAVWMGGYYGLTINGLLESYVQGLPFFQWTILGDLFYTVAFFGIYGLSSRFSKSAKLEFVRQKAQD</sequence>
<comment type="caution">
    <text evidence="2">The sequence shown here is derived from an EMBL/GenBank/DDBJ whole genome shotgun (WGS) entry which is preliminary data.</text>
</comment>
<dbReference type="Proteomes" id="UP000177383">
    <property type="component" value="Unassembled WGS sequence"/>
</dbReference>
<evidence type="ECO:0000256" key="1">
    <source>
        <dbReference type="SAM" id="Phobius"/>
    </source>
</evidence>
<organism evidence="2 3">
    <name type="scientific">Candidatus Gottesmanbacteria bacterium RIFCSPHIGHO2_01_FULL_39_10</name>
    <dbReference type="NCBI Taxonomy" id="1798375"/>
    <lineage>
        <taxon>Bacteria</taxon>
        <taxon>Candidatus Gottesmaniibacteriota</taxon>
    </lineage>
</organism>
<name>A0A1F5ZKU8_9BACT</name>
<accession>A0A1F5ZKU8</accession>